<organism evidence="2 3">
    <name type="scientific">Tanacetum coccineum</name>
    <dbReference type="NCBI Taxonomy" id="301880"/>
    <lineage>
        <taxon>Eukaryota</taxon>
        <taxon>Viridiplantae</taxon>
        <taxon>Streptophyta</taxon>
        <taxon>Embryophyta</taxon>
        <taxon>Tracheophyta</taxon>
        <taxon>Spermatophyta</taxon>
        <taxon>Magnoliopsida</taxon>
        <taxon>eudicotyledons</taxon>
        <taxon>Gunneridae</taxon>
        <taxon>Pentapetalae</taxon>
        <taxon>asterids</taxon>
        <taxon>campanulids</taxon>
        <taxon>Asterales</taxon>
        <taxon>Asteraceae</taxon>
        <taxon>Asteroideae</taxon>
        <taxon>Anthemideae</taxon>
        <taxon>Anthemidinae</taxon>
        <taxon>Tanacetum</taxon>
    </lineage>
</organism>
<sequence length="230" mass="27124">MLEMMVELQDARIMFKKNLLRVAMFKKRLGMYKEIFELLLQEMLQMFSATIVVRKKDETGVILSNEHNDFLIADVAQIEEIHELKFIEADRQAKRLATELQNQFILDRDKIRALEKERDDLQLNVSKQRKQVLELQTAQTSFKHKMNANEDKYLDDVLNLEAKLKKNENVVIKMSNSVQALFMLGPKPLSVYDPQLKHGLGYENPLRSRKQFLRIPSRMMLHIFIVQKCM</sequence>
<gene>
    <name evidence="2" type="ORF">Tco_1080548</name>
</gene>
<accession>A0ABQ5HWX4</accession>
<keyword evidence="1" id="KW-0175">Coiled coil</keyword>
<dbReference type="EMBL" id="BQNB010020042">
    <property type="protein sequence ID" value="GJT91703.1"/>
    <property type="molecule type" value="Genomic_DNA"/>
</dbReference>
<evidence type="ECO:0000256" key="1">
    <source>
        <dbReference type="SAM" id="Coils"/>
    </source>
</evidence>
<evidence type="ECO:0000313" key="3">
    <source>
        <dbReference type="Proteomes" id="UP001151760"/>
    </source>
</evidence>
<reference evidence="2" key="2">
    <citation type="submission" date="2022-01" db="EMBL/GenBank/DDBJ databases">
        <authorList>
            <person name="Yamashiro T."/>
            <person name="Shiraishi A."/>
            <person name="Satake H."/>
            <person name="Nakayama K."/>
        </authorList>
    </citation>
    <scope>NUCLEOTIDE SEQUENCE</scope>
</reference>
<keyword evidence="3" id="KW-1185">Reference proteome</keyword>
<evidence type="ECO:0000313" key="2">
    <source>
        <dbReference type="EMBL" id="GJT91703.1"/>
    </source>
</evidence>
<feature type="coiled-coil region" evidence="1">
    <location>
        <begin position="111"/>
        <end position="138"/>
    </location>
</feature>
<name>A0ABQ5HWX4_9ASTR</name>
<reference evidence="2" key="1">
    <citation type="journal article" date="2022" name="Int. J. Mol. Sci.">
        <title>Draft Genome of Tanacetum Coccineum: Genomic Comparison of Closely Related Tanacetum-Family Plants.</title>
        <authorList>
            <person name="Yamashiro T."/>
            <person name="Shiraishi A."/>
            <person name="Nakayama K."/>
            <person name="Satake H."/>
        </authorList>
    </citation>
    <scope>NUCLEOTIDE SEQUENCE</scope>
</reference>
<proteinExistence type="predicted"/>
<dbReference type="Proteomes" id="UP001151760">
    <property type="component" value="Unassembled WGS sequence"/>
</dbReference>
<protein>
    <submittedName>
        <fullName evidence="2">Uncharacterized protein</fullName>
    </submittedName>
</protein>
<comment type="caution">
    <text evidence="2">The sequence shown here is derived from an EMBL/GenBank/DDBJ whole genome shotgun (WGS) entry which is preliminary data.</text>
</comment>